<evidence type="ECO:0000259" key="1">
    <source>
        <dbReference type="Pfam" id="PF18082"/>
    </source>
</evidence>
<feature type="domain" description="GNAT-like C-terminal" evidence="2">
    <location>
        <begin position="131"/>
        <end position="279"/>
    </location>
</feature>
<name>K2PKL2_9LACT</name>
<dbReference type="AlphaFoldDB" id="K2PKL2"/>
<dbReference type="InterPro" id="IPR041273">
    <property type="entry name" value="NAT_N"/>
</dbReference>
<accession>K2PKL2</accession>
<comment type="caution">
    <text evidence="3">The sequence shown here is derived from an EMBL/GenBank/DDBJ whole genome shotgun (WGS) entry which is preliminary data.</text>
</comment>
<dbReference type="InterPro" id="IPR041644">
    <property type="entry name" value="GNAT_C"/>
</dbReference>
<reference evidence="3 4" key="1">
    <citation type="journal article" date="2012" name="J. Bacteriol.">
        <title>Genome Sequence of the Bacteriocin-Producing Strain Lactococcus garvieae DCC43.</title>
        <authorList>
            <person name="Gabrielsen C."/>
            <person name="Brede D.A."/>
            <person name="Hernandez P.E."/>
            <person name="Nes I.F."/>
            <person name="Diep D.B."/>
        </authorList>
    </citation>
    <scope>NUCLEOTIDE SEQUENCE [LARGE SCALE GENOMIC DNA]</scope>
    <source>
        <strain evidence="3 4">DCC43</strain>
    </source>
</reference>
<dbReference type="Gene3D" id="3.40.630.120">
    <property type="match status" value="1"/>
</dbReference>
<dbReference type="Pfam" id="PF18164">
    <property type="entry name" value="GNAT_C"/>
    <property type="match status" value="1"/>
</dbReference>
<evidence type="ECO:0000259" key="2">
    <source>
        <dbReference type="Pfam" id="PF18164"/>
    </source>
</evidence>
<sequence>MEAILIPLKKFMADIEIPDLVQDTVLKNFAIISDKDLKTSAQKLLDVKAAAQEAERLGKLYSNVTLMELTYHLYAAFLCWDKNYVPHGISYEIYIDTMKCFTRFLEETRKIISTYKFNRGFWTWRYTSGLIFRIQELEFERVAPPHKNKIARLAGKKYISIHIPSDANLSHEIISKNYLAAKDFLKKHFPSYEQAPFVTSTWLLSPKLKEWLKEKSNLRLFASDYDLVKTNPDSDEGVPWVFNSISTDILNYPEETSLQKAAKKWMVSGGHIGSALGILKEDL</sequence>
<dbReference type="Proteomes" id="UP000006787">
    <property type="component" value="Unassembled WGS sequence"/>
</dbReference>
<feature type="domain" description="N-acyltransferase N-terminal" evidence="1">
    <location>
        <begin position="8"/>
        <end position="129"/>
    </location>
</feature>
<protein>
    <submittedName>
        <fullName evidence="3">Uncharacterized protein</fullName>
    </submittedName>
</protein>
<dbReference type="Pfam" id="PF18082">
    <property type="entry name" value="NAT_N"/>
    <property type="match status" value="1"/>
</dbReference>
<dbReference type="eggNOG" id="ENOG5030QZQ">
    <property type="taxonomic scope" value="Bacteria"/>
</dbReference>
<organism evidence="3 4">
    <name type="scientific">Lactococcus garvieae DCC43</name>
    <dbReference type="NCBI Taxonomy" id="1231377"/>
    <lineage>
        <taxon>Bacteria</taxon>
        <taxon>Bacillati</taxon>
        <taxon>Bacillota</taxon>
        <taxon>Bacilli</taxon>
        <taxon>Lactobacillales</taxon>
        <taxon>Streptococcaceae</taxon>
        <taxon>Lactococcus</taxon>
    </lineage>
</organism>
<dbReference type="RefSeq" id="WP_003136501.1">
    <property type="nucleotide sequence ID" value="NZ_AMQS01000033.1"/>
</dbReference>
<evidence type="ECO:0000313" key="4">
    <source>
        <dbReference type="Proteomes" id="UP000006787"/>
    </source>
</evidence>
<gene>
    <name evidence="3" type="ORF">C426_1902</name>
</gene>
<dbReference type="PATRIC" id="fig|1231377.3.peg.1885"/>
<evidence type="ECO:0000313" key="3">
    <source>
        <dbReference type="EMBL" id="EKF50759.1"/>
    </source>
</evidence>
<proteinExistence type="predicted"/>
<dbReference type="EMBL" id="AMQS01000033">
    <property type="protein sequence ID" value="EKF50759.1"/>
    <property type="molecule type" value="Genomic_DNA"/>
</dbReference>